<protein>
    <recommendedName>
        <fullName evidence="5">Lipoprotein</fullName>
    </recommendedName>
</protein>
<dbReference type="PROSITE" id="PS51257">
    <property type="entry name" value="PROKAR_LIPOPROTEIN"/>
    <property type="match status" value="1"/>
</dbReference>
<evidence type="ECO:0008006" key="5">
    <source>
        <dbReference type="Google" id="ProtNLM"/>
    </source>
</evidence>
<dbReference type="RefSeq" id="WP_194105320.1">
    <property type="nucleotide sequence ID" value="NZ_JADFFM010000001.1"/>
</dbReference>
<name>A0ABR9XFH7_9SPHI</name>
<dbReference type="EMBL" id="JADFFM010000001">
    <property type="protein sequence ID" value="MBE9665940.1"/>
    <property type="molecule type" value="Genomic_DNA"/>
</dbReference>
<gene>
    <name evidence="3" type="ORF">IRJ18_06175</name>
</gene>
<feature type="region of interest" description="Disordered" evidence="1">
    <location>
        <begin position="31"/>
        <end position="69"/>
    </location>
</feature>
<feature type="signal peptide" evidence="2">
    <location>
        <begin position="1"/>
        <end position="20"/>
    </location>
</feature>
<reference evidence="3 4" key="1">
    <citation type="submission" date="2020-10" db="EMBL/GenBank/DDBJ databases">
        <title>Mucilaginibacter mali sp. nov., isolated from rhizosphere soil of apple orchard.</title>
        <authorList>
            <person name="Lee J.-S."/>
            <person name="Kim H.S."/>
            <person name="Kim J.-S."/>
        </authorList>
    </citation>
    <scope>NUCLEOTIDE SEQUENCE [LARGE SCALE GENOMIC DNA]</scope>
    <source>
        <strain evidence="3 4">KCTC 23157</strain>
    </source>
</reference>
<evidence type="ECO:0000313" key="4">
    <source>
        <dbReference type="Proteomes" id="UP000632774"/>
    </source>
</evidence>
<feature type="compositionally biased region" description="Basic and acidic residues" evidence="1">
    <location>
        <begin position="37"/>
        <end position="69"/>
    </location>
</feature>
<dbReference type="Proteomes" id="UP000632774">
    <property type="component" value="Unassembled WGS sequence"/>
</dbReference>
<keyword evidence="2" id="KW-0732">Signal</keyword>
<keyword evidence="4" id="KW-1185">Reference proteome</keyword>
<proteinExistence type="predicted"/>
<evidence type="ECO:0000313" key="3">
    <source>
        <dbReference type="EMBL" id="MBE9665940.1"/>
    </source>
</evidence>
<feature type="chain" id="PRO_5047406642" description="Lipoprotein" evidence="2">
    <location>
        <begin position="21"/>
        <end position="69"/>
    </location>
</feature>
<evidence type="ECO:0000256" key="2">
    <source>
        <dbReference type="SAM" id="SignalP"/>
    </source>
</evidence>
<organism evidence="3 4">
    <name type="scientific">Mucilaginibacter boryungensis</name>
    <dbReference type="NCBI Taxonomy" id="768480"/>
    <lineage>
        <taxon>Bacteria</taxon>
        <taxon>Pseudomonadati</taxon>
        <taxon>Bacteroidota</taxon>
        <taxon>Sphingobacteriia</taxon>
        <taxon>Sphingobacteriales</taxon>
        <taxon>Sphingobacteriaceae</taxon>
        <taxon>Mucilaginibacter</taxon>
    </lineage>
</organism>
<sequence>MKKHLIKFIALLAVSSIAISSCSVQYRDQYRAHNSRNIHDRDRDGDHRDHRDHDYRNSGNYYDREHNRY</sequence>
<accession>A0ABR9XFH7</accession>
<evidence type="ECO:0000256" key="1">
    <source>
        <dbReference type="SAM" id="MobiDB-lite"/>
    </source>
</evidence>
<comment type="caution">
    <text evidence="3">The sequence shown here is derived from an EMBL/GenBank/DDBJ whole genome shotgun (WGS) entry which is preliminary data.</text>
</comment>